<keyword evidence="3" id="KW-0689">Ribosomal protein</keyword>
<protein>
    <recommendedName>
        <fullName evidence="7">Small ribosomal subunit protein uS2m</fullName>
    </recommendedName>
    <alternativeName>
        <fullName evidence="8">28S ribosomal protein S2, mitochondrial</fullName>
    </alternativeName>
</protein>
<dbReference type="GO" id="GO:0003735">
    <property type="term" value="F:structural constituent of ribosome"/>
    <property type="evidence" value="ECO:0007669"/>
    <property type="project" value="InterPro"/>
</dbReference>
<dbReference type="CDD" id="cd01425">
    <property type="entry name" value="RPS2"/>
    <property type="match status" value="1"/>
</dbReference>
<dbReference type="PANTHER" id="PTHR12534">
    <property type="entry name" value="30S RIBOSOMAL PROTEIN S2 PROKARYOTIC AND ORGANELLAR"/>
    <property type="match status" value="1"/>
</dbReference>
<dbReference type="GO" id="GO:0005763">
    <property type="term" value="C:mitochondrial small ribosomal subunit"/>
    <property type="evidence" value="ECO:0007669"/>
    <property type="project" value="UniProtKB-ARBA"/>
</dbReference>
<evidence type="ECO:0000313" key="9">
    <source>
        <dbReference type="Proteomes" id="UP000038045"/>
    </source>
</evidence>
<dbReference type="Gene3D" id="3.40.50.10490">
    <property type="entry name" value="Glucose-6-phosphate isomerase like protein, domain 1"/>
    <property type="match status" value="1"/>
</dbReference>
<keyword evidence="5" id="KW-0687">Ribonucleoprotein</keyword>
<dbReference type="STRING" id="131310.A0A0N4ZQY3"/>
<comment type="subcellular location">
    <subcellularLocation>
        <location evidence="1">Mitochondrion</location>
    </subcellularLocation>
</comment>
<evidence type="ECO:0000256" key="6">
    <source>
        <dbReference type="ARBA" id="ARBA00059792"/>
    </source>
</evidence>
<evidence type="ECO:0000256" key="4">
    <source>
        <dbReference type="ARBA" id="ARBA00023128"/>
    </source>
</evidence>
<reference evidence="10" key="1">
    <citation type="submission" date="2017-02" db="UniProtKB">
        <authorList>
            <consortium name="WormBaseParasite"/>
        </authorList>
    </citation>
    <scope>IDENTIFICATION</scope>
</reference>
<dbReference type="InterPro" id="IPR005706">
    <property type="entry name" value="Ribosomal_uS2_bac/mit/plastid"/>
</dbReference>
<comment type="similarity">
    <text evidence="2">Belongs to the universal ribosomal protein uS2 family.</text>
</comment>
<dbReference type="AlphaFoldDB" id="A0A0N4ZQY3"/>
<dbReference type="PRINTS" id="PR00395">
    <property type="entry name" value="RIBOSOMALS2"/>
</dbReference>
<evidence type="ECO:0000313" key="10">
    <source>
        <dbReference type="WBParaSite" id="PTRK_0001092400.1"/>
    </source>
</evidence>
<name>A0A0N4ZQY3_PARTI</name>
<dbReference type="InterPro" id="IPR023591">
    <property type="entry name" value="Ribosomal_uS2_flav_dom_sf"/>
</dbReference>
<comment type="function">
    <text evidence="6">Required for mitoribosome formation and stability, and mitochondrial translation.</text>
</comment>
<dbReference type="Pfam" id="PF00318">
    <property type="entry name" value="Ribosomal_S2"/>
    <property type="match status" value="2"/>
</dbReference>
<keyword evidence="9" id="KW-1185">Reference proteome</keyword>
<sequence length="274" mass="31477">MIASSLRRLSFLPSIYFGKTTSSLRLSSNVIQNIENDEKIPSNEVLTKATTTPQTLLPYIDPMLNDEDYFKMNELVTINELFYRRVHFGHKVGTLSENMKWSLYGERQGVCIFDLRITQKYLIKALNFLSHLSYRGGMILFVTSDKTNMFYIEKVAEEVGQYAHTRKWQEGTLTNIKQLFGAPVRMPDCIVMTSTLTSVLETHPVIKEAAKMTIPTIAICDSNSDPNYITYPVPGNDDTPISVRYYMNLFREAIKRGQEARKRDQEKGKNFDNL</sequence>
<evidence type="ECO:0000256" key="8">
    <source>
        <dbReference type="ARBA" id="ARBA00083109"/>
    </source>
</evidence>
<accession>A0A0N4ZQY3</accession>
<evidence type="ECO:0000256" key="1">
    <source>
        <dbReference type="ARBA" id="ARBA00004173"/>
    </source>
</evidence>
<organism evidence="9 10">
    <name type="scientific">Parastrongyloides trichosuri</name>
    <name type="common">Possum-specific nematode worm</name>
    <dbReference type="NCBI Taxonomy" id="131310"/>
    <lineage>
        <taxon>Eukaryota</taxon>
        <taxon>Metazoa</taxon>
        <taxon>Ecdysozoa</taxon>
        <taxon>Nematoda</taxon>
        <taxon>Chromadorea</taxon>
        <taxon>Rhabditida</taxon>
        <taxon>Tylenchina</taxon>
        <taxon>Panagrolaimomorpha</taxon>
        <taxon>Strongyloidoidea</taxon>
        <taxon>Strongyloididae</taxon>
        <taxon>Parastrongyloides</taxon>
    </lineage>
</organism>
<dbReference type="FunFam" id="3.40.50.10490:FF:000026">
    <property type="entry name" value="28S ribosomal protein S2, mitochondrial"/>
    <property type="match status" value="1"/>
</dbReference>
<evidence type="ECO:0000256" key="3">
    <source>
        <dbReference type="ARBA" id="ARBA00022980"/>
    </source>
</evidence>
<evidence type="ECO:0000256" key="2">
    <source>
        <dbReference type="ARBA" id="ARBA00006242"/>
    </source>
</evidence>
<dbReference type="InterPro" id="IPR001865">
    <property type="entry name" value="Ribosomal_uS2"/>
</dbReference>
<evidence type="ECO:0000256" key="5">
    <source>
        <dbReference type="ARBA" id="ARBA00023274"/>
    </source>
</evidence>
<dbReference type="WBParaSite" id="PTRK_0001092400.1">
    <property type="protein sequence ID" value="PTRK_0001092400.1"/>
    <property type="gene ID" value="PTRK_0001092400"/>
</dbReference>
<proteinExistence type="inferred from homology"/>
<dbReference type="GO" id="GO:0006412">
    <property type="term" value="P:translation"/>
    <property type="evidence" value="ECO:0007669"/>
    <property type="project" value="InterPro"/>
</dbReference>
<keyword evidence="4" id="KW-0496">Mitochondrion</keyword>
<dbReference type="PANTHER" id="PTHR12534:SF0">
    <property type="entry name" value="SMALL RIBOSOMAL SUBUNIT PROTEIN US2M"/>
    <property type="match status" value="1"/>
</dbReference>
<dbReference type="GO" id="GO:0005743">
    <property type="term" value="C:mitochondrial inner membrane"/>
    <property type="evidence" value="ECO:0007669"/>
    <property type="project" value="UniProtKB-ARBA"/>
</dbReference>
<evidence type="ECO:0000256" key="7">
    <source>
        <dbReference type="ARBA" id="ARBA00071390"/>
    </source>
</evidence>
<dbReference type="HAMAP" id="MF_00291_B">
    <property type="entry name" value="Ribosomal_uS2_B"/>
    <property type="match status" value="1"/>
</dbReference>
<dbReference type="Proteomes" id="UP000038045">
    <property type="component" value="Unplaced"/>
</dbReference>
<dbReference type="SUPFAM" id="SSF52313">
    <property type="entry name" value="Ribosomal protein S2"/>
    <property type="match status" value="1"/>
</dbReference>